<accession>A0A840L281</accession>
<name>A0A840L281_9BURK</name>
<dbReference type="Proteomes" id="UP000562027">
    <property type="component" value="Unassembled WGS sequence"/>
</dbReference>
<dbReference type="EMBL" id="JACHLP010000001">
    <property type="protein sequence ID" value="MBB4842016.1"/>
    <property type="molecule type" value="Genomic_DNA"/>
</dbReference>
<comment type="caution">
    <text evidence="2">The sequence shown here is derived from an EMBL/GenBank/DDBJ whole genome shotgun (WGS) entry which is preliminary data.</text>
</comment>
<dbReference type="RefSeq" id="WP_184295878.1">
    <property type="nucleotide sequence ID" value="NZ_JACHLP010000001.1"/>
</dbReference>
<protein>
    <submittedName>
        <fullName evidence="2">Uncharacterized protein</fullName>
    </submittedName>
</protein>
<evidence type="ECO:0000313" key="2">
    <source>
        <dbReference type="EMBL" id="MBB4842016.1"/>
    </source>
</evidence>
<keyword evidence="1" id="KW-0732">Signal</keyword>
<keyword evidence="3" id="KW-1185">Reference proteome</keyword>
<evidence type="ECO:0000256" key="1">
    <source>
        <dbReference type="SAM" id="SignalP"/>
    </source>
</evidence>
<organism evidence="2 3">
    <name type="scientific">Roseateles oligotrophus</name>
    <dbReference type="NCBI Taxonomy" id="1769250"/>
    <lineage>
        <taxon>Bacteria</taxon>
        <taxon>Pseudomonadati</taxon>
        <taxon>Pseudomonadota</taxon>
        <taxon>Betaproteobacteria</taxon>
        <taxon>Burkholderiales</taxon>
        <taxon>Sphaerotilaceae</taxon>
        <taxon>Roseateles</taxon>
    </lineage>
</organism>
<proteinExistence type="predicted"/>
<gene>
    <name evidence="2" type="ORF">HNP55_000511</name>
</gene>
<dbReference type="AlphaFoldDB" id="A0A840L281"/>
<feature type="signal peptide" evidence="1">
    <location>
        <begin position="1"/>
        <end position="25"/>
    </location>
</feature>
<sequence>MNFILKPLALATVLSLTLFSVPASAATLTEQASTCLADSTNGKDRKDLARWIFLAMATHPEIKNLSAATPEAADQASKTAAALFSRLLAENCATELRALVKAEGTGAMKKAFEFLGQLAMQELMSNREVAGNLVAFERYVDMPRITQALTPEK</sequence>
<reference evidence="2 3" key="1">
    <citation type="submission" date="2020-08" db="EMBL/GenBank/DDBJ databases">
        <title>Functional genomics of gut bacteria from endangered species of beetles.</title>
        <authorList>
            <person name="Carlos-Shanley C."/>
        </authorList>
    </citation>
    <scope>NUCLEOTIDE SEQUENCE [LARGE SCALE GENOMIC DNA]</scope>
    <source>
        <strain evidence="2 3">S00239</strain>
    </source>
</reference>
<feature type="chain" id="PRO_5032808126" evidence="1">
    <location>
        <begin position="26"/>
        <end position="153"/>
    </location>
</feature>
<evidence type="ECO:0000313" key="3">
    <source>
        <dbReference type="Proteomes" id="UP000562027"/>
    </source>
</evidence>